<dbReference type="GO" id="GO:0031028">
    <property type="term" value="P:septation initiation signaling"/>
    <property type="evidence" value="ECO:0007669"/>
    <property type="project" value="TreeGrafter"/>
</dbReference>
<keyword evidence="2" id="KW-0677">Repeat</keyword>
<accession>A0A9P6W298</accession>
<dbReference type="EMBL" id="PUHR01000143">
    <property type="protein sequence ID" value="KAG0662642.1"/>
    <property type="molecule type" value="Genomic_DNA"/>
</dbReference>
<comment type="caution">
    <text evidence="3">The sequence shown here is derived from an EMBL/GenBank/DDBJ whole genome shotgun (WGS) entry which is preliminary data.</text>
</comment>
<evidence type="ECO:0000313" key="3">
    <source>
        <dbReference type="EMBL" id="KAG0662642.1"/>
    </source>
</evidence>
<keyword evidence="4" id="KW-1185">Reference proteome</keyword>
<dbReference type="GO" id="GO:0035591">
    <property type="term" value="F:signaling adaptor activity"/>
    <property type="evidence" value="ECO:0007669"/>
    <property type="project" value="TreeGrafter"/>
</dbReference>
<dbReference type="OrthoDB" id="7451790at2759"/>
<gene>
    <name evidence="3" type="ORF">C6P45_001061</name>
</gene>
<dbReference type="Pfam" id="PF13516">
    <property type="entry name" value="LRR_6"/>
    <property type="match status" value="1"/>
</dbReference>
<proteinExistence type="predicted"/>
<dbReference type="SUPFAM" id="SSF52058">
    <property type="entry name" value="L domain-like"/>
    <property type="match status" value="1"/>
</dbReference>
<evidence type="ECO:0000313" key="4">
    <source>
        <dbReference type="Proteomes" id="UP000750334"/>
    </source>
</evidence>
<dbReference type="AlphaFoldDB" id="A0A9P6W298"/>
<reference evidence="3 4" key="1">
    <citation type="submission" date="2020-11" db="EMBL/GenBank/DDBJ databases">
        <title>Kefir isolates.</title>
        <authorList>
            <person name="Marcisauskas S."/>
            <person name="Kim Y."/>
            <person name="Blasche S."/>
        </authorList>
    </citation>
    <scope>NUCLEOTIDE SEQUENCE [LARGE SCALE GENOMIC DNA]</scope>
    <source>
        <strain evidence="3 4">OG2</strain>
    </source>
</reference>
<dbReference type="GO" id="GO:1902412">
    <property type="term" value="P:regulation of mitotic cytokinesis"/>
    <property type="evidence" value="ECO:0007669"/>
    <property type="project" value="TreeGrafter"/>
</dbReference>
<dbReference type="PRINTS" id="PR00019">
    <property type="entry name" value="LEURICHRPT"/>
</dbReference>
<dbReference type="Proteomes" id="UP000750334">
    <property type="component" value="Unassembled WGS sequence"/>
</dbReference>
<protein>
    <submittedName>
        <fullName evidence="3">Uncharacterized protein</fullName>
    </submittedName>
</protein>
<organism evidence="3 4">
    <name type="scientific">Maudiozyma exigua</name>
    <name type="common">Yeast</name>
    <name type="synonym">Kazachstania exigua</name>
    <dbReference type="NCBI Taxonomy" id="34358"/>
    <lineage>
        <taxon>Eukaryota</taxon>
        <taxon>Fungi</taxon>
        <taxon>Dikarya</taxon>
        <taxon>Ascomycota</taxon>
        <taxon>Saccharomycotina</taxon>
        <taxon>Saccharomycetes</taxon>
        <taxon>Saccharomycetales</taxon>
        <taxon>Saccharomycetaceae</taxon>
        <taxon>Maudiozyma</taxon>
    </lineage>
</organism>
<dbReference type="PANTHER" id="PTHR47566:SF1">
    <property type="entry name" value="PROTEIN NUD1"/>
    <property type="match status" value="1"/>
</dbReference>
<dbReference type="PANTHER" id="PTHR47566">
    <property type="match status" value="1"/>
</dbReference>
<name>A0A9P6W298_MAUEX</name>
<dbReference type="Gene3D" id="3.80.10.10">
    <property type="entry name" value="Ribonuclease Inhibitor"/>
    <property type="match status" value="3"/>
</dbReference>
<sequence>MKKHRNDLHSREFKEVWGGNSEEDRNFHIQQKYLPQEIYPHTQENMGTDRLYTYCSKQKYGDSSSPILIKQNYQNNAMHNGQYCDNINMRSNYQFNRNTPLHCNGRHTYNNSTANCHLQTDSSYLGDVGSMNSTTVTSIITPSEPTISWEDGYRGTSDNYTTSIHRHTSDTSPYMSSIGPSENDFLEANWETNGNKNGTDPYFVIKQVNAQKLRAMIFQADTNDSDSNEIFTLNLRNHSLDDVSSLRDIVPNVISCDLSANNITSLNGIPIHTTRCYCSHNSITSNGCHLKDLSHLEFLDISANCIGPDLSFLKHSLHLRVVNLSHNDIESLEGLSNSWVPMKELDLSYNRISGIVDFKDIINRSVRNNSAQQDDKGWFSIEILNLSDNEICQIKNISYLPSLKVLNLNGNPIESIIETSKRVSKLERLYIKGTSYKLQNIKGPSGTEIPYPFLVDLQIDGFREMSKLNTLPTEIENLGIVDCFKGYLPKWKLFPKSIKTLNLEQITDLSELPTKFSSILPNLETLNLANNNLNSCHNILSTIPIRNLTMIDLRGNPVAIKYEIENQDLEKEDISEIRRYHNVDGSKQLKPNLFNLLCLGCPKLRIILLRGKDKPNHILKP</sequence>
<keyword evidence="1" id="KW-0433">Leucine-rich repeat</keyword>
<dbReference type="InterPro" id="IPR001611">
    <property type="entry name" value="Leu-rich_rpt"/>
</dbReference>
<evidence type="ECO:0000256" key="2">
    <source>
        <dbReference type="ARBA" id="ARBA00022737"/>
    </source>
</evidence>
<dbReference type="InterPro" id="IPR032675">
    <property type="entry name" value="LRR_dom_sf"/>
</dbReference>
<dbReference type="InterPro" id="IPR052574">
    <property type="entry name" value="CDIRP"/>
</dbReference>
<dbReference type="PROSITE" id="PS51450">
    <property type="entry name" value="LRR"/>
    <property type="match status" value="4"/>
</dbReference>
<dbReference type="GO" id="GO:0061499">
    <property type="term" value="C:outer plaque of mitotic spindle pole body"/>
    <property type="evidence" value="ECO:0007669"/>
    <property type="project" value="TreeGrafter"/>
</dbReference>
<evidence type="ECO:0000256" key="1">
    <source>
        <dbReference type="ARBA" id="ARBA00022614"/>
    </source>
</evidence>